<proteinExistence type="predicted"/>
<dbReference type="AlphaFoldDB" id="A0A1B0CZX9"/>
<evidence type="ECO:0000313" key="2">
    <source>
        <dbReference type="Proteomes" id="UP000092462"/>
    </source>
</evidence>
<accession>A0A1B0CZX9</accession>
<sequence length="41" mass="5147">MDNNSSWKFNGKRIWNSYNNSFEDRRMTFEDLFNFFRDNAM</sequence>
<name>A0A1B0CZX9_PHLPP</name>
<organism evidence="1 2">
    <name type="scientific">Phlebotomus papatasi</name>
    <name type="common">Sandfly</name>
    <dbReference type="NCBI Taxonomy" id="29031"/>
    <lineage>
        <taxon>Eukaryota</taxon>
        <taxon>Metazoa</taxon>
        <taxon>Ecdysozoa</taxon>
        <taxon>Arthropoda</taxon>
        <taxon>Hexapoda</taxon>
        <taxon>Insecta</taxon>
        <taxon>Pterygota</taxon>
        <taxon>Neoptera</taxon>
        <taxon>Endopterygota</taxon>
        <taxon>Diptera</taxon>
        <taxon>Nematocera</taxon>
        <taxon>Psychodoidea</taxon>
        <taxon>Psychodidae</taxon>
        <taxon>Phlebotomus</taxon>
        <taxon>Phlebotomus</taxon>
    </lineage>
</organism>
<dbReference type="VEuPathDB" id="VectorBase:PPAI000651"/>
<keyword evidence="2" id="KW-1185">Reference proteome</keyword>
<dbReference type="EMBL" id="AJVK01021115">
    <property type="status" value="NOT_ANNOTATED_CDS"/>
    <property type="molecule type" value="Genomic_DNA"/>
</dbReference>
<evidence type="ECO:0000313" key="1">
    <source>
        <dbReference type="EnsemblMetazoa" id="PPAI000651-PA"/>
    </source>
</evidence>
<protein>
    <submittedName>
        <fullName evidence="1">Uncharacterized protein</fullName>
    </submittedName>
</protein>
<reference evidence="1" key="1">
    <citation type="submission" date="2022-08" db="UniProtKB">
        <authorList>
            <consortium name="EnsemblMetazoa"/>
        </authorList>
    </citation>
    <scope>IDENTIFICATION</scope>
    <source>
        <strain evidence="1">Israel</strain>
    </source>
</reference>
<dbReference type="EnsemblMetazoa" id="PPAI000651-RA">
    <property type="protein sequence ID" value="PPAI000651-PA"/>
    <property type="gene ID" value="PPAI000651"/>
</dbReference>
<dbReference type="Proteomes" id="UP000092462">
    <property type="component" value="Unassembled WGS sequence"/>
</dbReference>